<feature type="chain" id="PRO_5040913729" evidence="1">
    <location>
        <begin position="21"/>
        <end position="159"/>
    </location>
</feature>
<sequence length="159" mass="17777">MKKSILFSLLFTALLFGAQAQDNAPRPFNEWRIVTVVESIVPMGIGRSRMVENMTEVNTDQFRTTRTDGKTSSQREVSRSELKVNNFDEAKLLNFFSGVGINFQNIASNDAMIGARIMELESEGYSLAYVTSGVESHAGTEDGTGLFITRMFFKRTTLQ</sequence>
<evidence type="ECO:0000256" key="1">
    <source>
        <dbReference type="SAM" id="SignalP"/>
    </source>
</evidence>
<gene>
    <name evidence="2" type="ORF">NU887_20980</name>
</gene>
<keyword evidence="1" id="KW-0732">Signal</keyword>
<reference evidence="2" key="1">
    <citation type="submission" date="2022-08" db="EMBL/GenBank/DDBJ databases">
        <authorList>
            <person name="Zhang D."/>
        </authorList>
    </citation>
    <scope>NUCLEOTIDE SEQUENCE</scope>
    <source>
        <strain evidence="2">XJ19-11</strain>
    </source>
</reference>
<dbReference type="EMBL" id="JANSUY010000033">
    <property type="protein sequence ID" value="MCR9017521.1"/>
    <property type="molecule type" value="Genomic_DNA"/>
</dbReference>
<dbReference type="RefSeq" id="WP_258425354.1">
    <property type="nucleotide sequence ID" value="NZ_JANSUY010000033.1"/>
</dbReference>
<evidence type="ECO:0000313" key="2">
    <source>
        <dbReference type="EMBL" id="MCR9017521.1"/>
    </source>
</evidence>
<proteinExistence type="predicted"/>
<dbReference type="AlphaFoldDB" id="A0A9X2P9T6"/>
<feature type="signal peptide" evidence="1">
    <location>
        <begin position="1"/>
        <end position="20"/>
    </location>
</feature>
<name>A0A9X2P9T6_9BACT</name>
<dbReference type="Proteomes" id="UP001142175">
    <property type="component" value="Unassembled WGS sequence"/>
</dbReference>
<organism evidence="2 3">
    <name type="scientific">Aquiflexum gelatinilyticum</name>
    <dbReference type="NCBI Taxonomy" id="2961943"/>
    <lineage>
        <taxon>Bacteria</taxon>
        <taxon>Pseudomonadati</taxon>
        <taxon>Bacteroidota</taxon>
        <taxon>Cytophagia</taxon>
        <taxon>Cytophagales</taxon>
        <taxon>Cyclobacteriaceae</taxon>
        <taxon>Aquiflexum</taxon>
    </lineage>
</organism>
<accession>A0A9X2P9T6</accession>
<keyword evidence="3" id="KW-1185">Reference proteome</keyword>
<evidence type="ECO:0000313" key="3">
    <source>
        <dbReference type="Proteomes" id="UP001142175"/>
    </source>
</evidence>
<protein>
    <submittedName>
        <fullName evidence="2">Uncharacterized protein</fullName>
    </submittedName>
</protein>
<comment type="caution">
    <text evidence="2">The sequence shown here is derived from an EMBL/GenBank/DDBJ whole genome shotgun (WGS) entry which is preliminary data.</text>
</comment>